<proteinExistence type="predicted"/>
<gene>
    <name evidence="1" type="ORF">ASZ90_007853</name>
</gene>
<name>A0A0W8FN78_9ZZZZ</name>
<dbReference type="EMBL" id="LNQE01000973">
    <property type="protein sequence ID" value="KUG22374.1"/>
    <property type="molecule type" value="Genomic_DNA"/>
</dbReference>
<sequence length="180" mass="19457">MKKLRAFTAALSRLLKKIRKINDSGVFTKLWTIHKYADHAAYLAGTPYAVSTFKQNVLLNEGIAEMWDLIIGAGGTAFSNANAYIGIGDSDTAAAAAQTGLQAVTNKYYAEMASTYPSRSSQTVTWRGVVDGDHGNHAWKEFTVANGNSDSSKNMNRKVSDQGTKTSGQVWTIDLAITLS</sequence>
<evidence type="ECO:0000313" key="1">
    <source>
        <dbReference type="EMBL" id="KUG22374.1"/>
    </source>
</evidence>
<dbReference type="AlphaFoldDB" id="A0A0W8FN78"/>
<reference evidence="1" key="1">
    <citation type="journal article" date="2015" name="Proc. Natl. Acad. Sci. U.S.A.">
        <title>Networks of energetic and metabolic interactions define dynamics in microbial communities.</title>
        <authorList>
            <person name="Embree M."/>
            <person name="Liu J.K."/>
            <person name="Al-Bassam M.M."/>
            <person name="Zengler K."/>
        </authorList>
    </citation>
    <scope>NUCLEOTIDE SEQUENCE</scope>
</reference>
<accession>A0A0W8FN78</accession>
<comment type="caution">
    <text evidence="1">The sequence shown here is derived from an EMBL/GenBank/DDBJ whole genome shotgun (WGS) entry which is preliminary data.</text>
</comment>
<organism evidence="1">
    <name type="scientific">hydrocarbon metagenome</name>
    <dbReference type="NCBI Taxonomy" id="938273"/>
    <lineage>
        <taxon>unclassified sequences</taxon>
        <taxon>metagenomes</taxon>
        <taxon>ecological metagenomes</taxon>
    </lineage>
</organism>
<protein>
    <submittedName>
        <fullName evidence="1">Uncharacterized protein</fullName>
    </submittedName>
</protein>